<dbReference type="PROSITE" id="PS51733">
    <property type="entry name" value="BPL_LPL_CATALYTIC"/>
    <property type="match status" value="1"/>
</dbReference>
<dbReference type="InterPro" id="IPR045864">
    <property type="entry name" value="aa-tRNA-synth_II/BPL/LPL"/>
</dbReference>
<evidence type="ECO:0000259" key="5">
    <source>
        <dbReference type="PROSITE" id="PS51733"/>
    </source>
</evidence>
<evidence type="ECO:0000313" key="6">
    <source>
        <dbReference type="EMBL" id="GLS87293.1"/>
    </source>
</evidence>
<evidence type="ECO:0000256" key="3">
    <source>
        <dbReference type="ARBA" id="ARBA00024227"/>
    </source>
</evidence>
<dbReference type="EC" id="6.3.4.15" evidence="3"/>
<dbReference type="Pfam" id="PF03099">
    <property type="entry name" value="BPL_LplA_LipB"/>
    <property type="match status" value="1"/>
</dbReference>
<dbReference type="EMBL" id="BSPP01000007">
    <property type="protein sequence ID" value="GLS87293.1"/>
    <property type="molecule type" value="Genomic_DNA"/>
</dbReference>
<dbReference type="GO" id="GO:0005737">
    <property type="term" value="C:cytoplasm"/>
    <property type="evidence" value="ECO:0007669"/>
    <property type="project" value="TreeGrafter"/>
</dbReference>
<dbReference type="Proteomes" id="UP001157355">
    <property type="component" value="Unassembled WGS sequence"/>
</dbReference>
<comment type="caution">
    <text evidence="6">The sequence shown here is derived from an EMBL/GenBank/DDBJ whole genome shotgun (WGS) entry which is preliminary data.</text>
</comment>
<dbReference type="Gene3D" id="3.30.930.10">
    <property type="entry name" value="Bira Bifunctional Protein, Domain 2"/>
    <property type="match status" value="1"/>
</dbReference>
<dbReference type="InterPro" id="IPR003142">
    <property type="entry name" value="BPL_C"/>
</dbReference>
<accession>A0AA37TWR6</accession>
<dbReference type="NCBIfam" id="TIGR00121">
    <property type="entry name" value="birA_ligase"/>
    <property type="match status" value="1"/>
</dbReference>
<evidence type="ECO:0000256" key="1">
    <source>
        <dbReference type="ARBA" id="ARBA00022598"/>
    </source>
</evidence>
<dbReference type="AlphaFoldDB" id="A0AA37TWR6"/>
<feature type="domain" description="BPL/LPL catalytic" evidence="5">
    <location>
        <begin position="1"/>
        <end position="161"/>
    </location>
</feature>
<dbReference type="PANTHER" id="PTHR12835">
    <property type="entry name" value="BIOTIN PROTEIN LIGASE"/>
    <property type="match status" value="1"/>
</dbReference>
<dbReference type="Pfam" id="PF02237">
    <property type="entry name" value="BPL_C"/>
    <property type="match status" value="1"/>
</dbReference>
<gene>
    <name evidence="6" type="primary">birA</name>
    <name evidence="6" type="ORF">GCM10010873_22670</name>
</gene>
<evidence type="ECO:0000313" key="7">
    <source>
        <dbReference type="Proteomes" id="UP001157355"/>
    </source>
</evidence>
<name>A0AA37TWR6_9RHOB</name>
<proteinExistence type="predicted"/>
<keyword evidence="1 6" id="KW-0436">Ligase</keyword>
<comment type="catalytic activity">
    <reaction evidence="4">
        <text>biotin + L-lysyl-[protein] + ATP = N(6)-biotinyl-L-lysyl-[protein] + AMP + diphosphate + H(+)</text>
        <dbReference type="Rhea" id="RHEA:11756"/>
        <dbReference type="Rhea" id="RHEA-COMP:9752"/>
        <dbReference type="Rhea" id="RHEA-COMP:10505"/>
        <dbReference type="ChEBI" id="CHEBI:15378"/>
        <dbReference type="ChEBI" id="CHEBI:29969"/>
        <dbReference type="ChEBI" id="CHEBI:30616"/>
        <dbReference type="ChEBI" id="CHEBI:33019"/>
        <dbReference type="ChEBI" id="CHEBI:57586"/>
        <dbReference type="ChEBI" id="CHEBI:83144"/>
        <dbReference type="ChEBI" id="CHEBI:456215"/>
        <dbReference type="EC" id="6.3.4.15"/>
    </reaction>
</comment>
<sequence length="223" mass="23370">MALDTPGPAWFLGLEQTAGRGRRARPWASPRGNFYASLLLHPTEPPEQIALRSFAASLALRDAFVSLTGLPGAFALKWPNDVLLNGGKVAGILLESTASKTGFDLAIGIGVNLIGAPDPAAVEAGATVPVSLLAETGLRVTPEAFLDALAPAYAAWEALFIAQGFAALRQEWLAHAARLGDTIRARTGTQTREGVFETIDPAGNLILRMSSGPVAIPAAEVFF</sequence>
<evidence type="ECO:0000256" key="4">
    <source>
        <dbReference type="ARBA" id="ARBA00047846"/>
    </source>
</evidence>
<organism evidence="6 7">
    <name type="scientific">Cypionkella aquatica</name>
    <dbReference type="NCBI Taxonomy" id="1756042"/>
    <lineage>
        <taxon>Bacteria</taxon>
        <taxon>Pseudomonadati</taxon>
        <taxon>Pseudomonadota</taxon>
        <taxon>Alphaproteobacteria</taxon>
        <taxon>Rhodobacterales</taxon>
        <taxon>Paracoccaceae</taxon>
        <taxon>Cypionkella</taxon>
    </lineage>
</organism>
<reference evidence="6 7" key="1">
    <citation type="journal article" date="2014" name="Int. J. Syst. Evol. Microbiol.">
        <title>Complete genome sequence of Corynebacterium casei LMG S-19264T (=DSM 44701T), isolated from a smear-ripened cheese.</title>
        <authorList>
            <consortium name="US DOE Joint Genome Institute (JGI-PGF)"/>
            <person name="Walter F."/>
            <person name="Albersmeier A."/>
            <person name="Kalinowski J."/>
            <person name="Ruckert C."/>
        </authorList>
    </citation>
    <scope>NUCLEOTIDE SEQUENCE [LARGE SCALE GENOMIC DNA]</scope>
    <source>
        <strain evidence="6 7">NBRC 111766</strain>
    </source>
</reference>
<keyword evidence="2" id="KW-0092">Biotin</keyword>
<dbReference type="InterPro" id="IPR004408">
    <property type="entry name" value="Biotin_CoA_COase_ligase"/>
</dbReference>
<dbReference type="CDD" id="cd16442">
    <property type="entry name" value="BPL"/>
    <property type="match status" value="1"/>
</dbReference>
<evidence type="ECO:0000256" key="2">
    <source>
        <dbReference type="ARBA" id="ARBA00023267"/>
    </source>
</evidence>
<dbReference type="SUPFAM" id="SSF55681">
    <property type="entry name" value="Class II aaRS and biotin synthetases"/>
    <property type="match status" value="1"/>
</dbReference>
<dbReference type="InterPro" id="IPR004143">
    <property type="entry name" value="BPL_LPL_catalytic"/>
</dbReference>
<dbReference type="PANTHER" id="PTHR12835:SF5">
    <property type="entry name" value="BIOTIN--PROTEIN LIGASE"/>
    <property type="match status" value="1"/>
</dbReference>
<dbReference type="GO" id="GO:0004077">
    <property type="term" value="F:biotin--[biotin carboxyl-carrier protein] ligase activity"/>
    <property type="evidence" value="ECO:0007669"/>
    <property type="project" value="UniProtKB-EC"/>
</dbReference>
<keyword evidence="7" id="KW-1185">Reference proteome</keyword>
<protein>
    <recommendedName>
        <fullName evidence="3">biotin--[biotin carboxyl-carrier protein] ligase</fullName>
        <ecNumber evidence="3">6.3.4.15</ecNumber>
    </recommendedName>
</protein>